<organism evidence="1 2">
    <name type="scientific">Choristoneura fumiferana</name>
    <name type="common">Spruce budworm moth</name>
    <name type="synonym">Archips fumiferana</name>
    <dbReference type="NCBI Taxonomy" id="7141"/>
    <lineage>
        <taxon>Eukaryota</taxon>
        <taxon>Metazoa</taxon>
        <taxon>Ecdysozoa</taxon>
        <taxon>Arthropoda</taxon>
        <taxon>Hexapoda</taxon>
        <taxon>Insecta</taxon>
        <taxon>Pterygota</taxon>
        <taxon>Neoptera</taxon>
        <taxon>Endopterygota</taxon>
        <taxon>Lepidoptera</taxon>
        <taxon>Glossata</taxon>
        <taxon>Ditrysia</taxon>
        <taxon>Tortricoidea</taxon>
        <taxon>Tortricidae</taxon>
        <taxon>Tortricinae</taxon>
        <taxon>Choristoneura</taxon>
    </lineage>
</organism>
<protein>
    <submittedName>
        <fullName evidence="1">Uncharacterized protein</fullName>
    </submittedName>
</protein>
<gene>
    <name evidence="1" type="ORF">MSG28_007125</name>
</gene>
<accession>A0ACC0JMG9</accession>
<comment type="caution">
    <text evidence="1">The sequence shown here is derived from an EMBL/GenBank/DDBJ whole genome shotgun (WGS) entry which is preliminary data.</text>
</comment>
<sequence length="616" mass="67895">MVIIPWNPNFVLAHVGSAAIPLGSWKDKVYLESTSRQNFRYSEFRSSKASLHKSKEKVDEAEEKLLEKEDEAKIVTRVDMADAKYVVGDHRNGDAKIELDANKRQFSGLTKEELLRYADDPFWVRLRWIMFILFWALWLCMLAGAILIIVQAPKCAPPPPRTWFEKGPLVEMMGMSDDDAGLPQSSHAAGIFTAMACGEDPYHVLTSAECVERFKKMVAPIKDRGLKVILDLWANYVDITHEWFKLSENRSAGYEDYFIWENPKGYDAANAPNPPNDWVAFRNGPAWSYSEARKQFYLHQVQQGTADLNFGNPAVVKQFDNVLKIWMKAGADGVRLDTARLILVNSSLLPEQPAPATDALGRGAALSDYQFWRHQHSADAPGLDALLAHWSQVVEDNSASPGAGETVFTLRETGNLTELFLLDRNLTGLRPQAAAPLPADAAPADVAAKLKARLPRWPALQLTTASGGDELAAFALLLPAAPVLNWDQLVEANDTTETESLSRLVALRSDASIEHGRWHVQAVPARDDSATALAVARWKAGHTGYVAVWNPSGSRLRADLSKLPAVPAKVTVHRVSPAVKMLTNYTSNLSVDSNDVAVPAAASVVLSFVPKTEAEE</sequence>
<keyword evidence="2" id="KW-1185">Reference proteome</keyword>
<evidence type="ECO:0000313" key="1">
    <source>
        <dbReference type="EMBL" id="KAI8425366.1"/>
    </source>
</evidence>
<dbReference type="EMBL" id="CM046111">
    <property type="protein sequence ID" value="KAI8425366.1"/>
    <property type="molecule type" value="Genomic_DNA"/>
</dbReference>
<reference evidence="1 2" key="1">
    <citation type="journal article" date="2022" name="Genome Biol. Evol.">
        <title>The Spruce Budworm Genome: Reconstructing the Evolutionary History of Antifreeze Proteins.</title>
        <authorList>
            <person name="Beliveau C."/>
            <person name="Gagne P."/>
            <person name="Picq S."/>
            <person name="Vernygora O."/>
            <person name="Keeling C.I."/>
            <person name="Pinkney K."/>
            <person name="Doucet D."/>
            <person name="Wen F."/>
            <person name="Johnston J.S."/>
            <person name="Maaroufi H."/>
            <person name="Boyle B."/>
            <person name="Laroche J."/>
            <person name="Dewar K."/>
            <person name="Juretic N."/>
            <person name="Blackburn G."/>
            <person name="Nisole A."/>
            <person name="Brunet B."/>
            <person name="Brandao M."/>
            <person name="Lumley L."/>
            <person name="Duan J."/>
            <person name="Quan G."/>
            <person name="Lucarotti C.J."/>
            <person name="Roe A.D."/>
            <person name="Sperling F.A.H."/>
            <person name="Levesque R.C."/>
            <person name="Cusson M."/>
        </authorList>
    </citation>
    <scope>NUCLEOTIDE SEQUENCE [LARGE SCALE GENOMIC DNA]</scope>
    <source>
        <strain evidence="1">Glfc:IPQL:Cfum</strain>
    </source>
</reference>
<evidence type="ECO:0000313" key="2">
    <source>
        <dbReference type="Proteomes" id="UP001064048"/>
    </source>
</evidence>
<dbReference type="Proteomes" id="UP001064048">
    <property type="component" value="Chromosome 11"/>
</dbReference>
<name>A0ACC0JMG9_CHOFU</name>
<proteinExistence type="predicted"/>